<evidence type="ECO:0000256" key="2">
    <source>
        <dbReference type="ARBA" id="ARBA00004240"/>
    </source>
</evidence>
<comment type="similarity">
    <text evidence="5">Belongs to the sulfatase family.</text>
</comment>
<feature type="domain" description="Extracellular sulfatase C-terminal" evidence="17">
    <location>
        <begin position="612"/>
        <end position="728"/>
    </location>
</feature>
<dbReference type="AlphaFoldDB" id="A0A9N9X5M5"/>
<dbReference type="Gene3D" id="3.40.720.10">
    <property type="entry name" value="Alkaline Phosphatase, subunit A"/>
    <property type="match status" value="1"/>
</dbReference>
<evidence type="ECO:0000256" key="13">
    <source>
        <dbReference type="SAM" id="Coils"/>
    </source>
</evidence>
<evidence type="ECO:0000256" key="4">
    <source>
        <dbReference type="ARBA" id="ARBA00004348"/>
    </source>
</evidence>
<dbReference type="EMBL" id="OU896715">
    <property type="protein sequence ID" value="CAG9825368.1"/>
    <property type="molecule type" value="Genomic_DNA"/>
</dbReference>
<dbReference type="GO" id="GO:0005795">
    <property type="term" value="C:Golgi stack"/>
    <property type="evidence" value="ECO:0007669"/>
    <property type="project" value="UniProtKB-SubCell"/>
</dbReference>
<feature type="region of interest" description="Disordered" evidence="14">
    <location>
        <begin position="752"/>
        <end position="870"/>
    </location>
</feature>
<feature type="compositionally biased region" description="Basic and acidic residues" evidence="14">
    <location>
        <begin position="1036"/>
        <end position="1047"/>
    </location>
</feature>
<feature type="chain" id="PRO_5040283732" description="Sulfatase" evidence="15">
    <location>
        <begin position="19"/>
        <end position="1065"/>
    </location>
</feature>
<keyword evidence="19" id="KW-1185">Reference proteome</keyword>
<dbReference type="GO" id="GO:0005783">
    <property type="term" value="C:endoplasmic reticulum"/>
    <property type="evidence" value="ECO:0007669"/>
    <property type="project" value="UniProtKB-SubCell"/>
</dbReference>
<dbReference type="Pfam" id="PF12548">
    <property type="entry name" value="DUF3740"/>
    <property type="match status" value="1"/>
</dbReference>
<name>A0A9N9X5M5_PHACE</name>
<comment type="cofactor">
    <cofactor evidence="1">
        <name>Ca(2+)</name>
        <dbReference type="ChEBI" id="CHEBI:29108"/>
    </cofactor>
</comment>
<dbReference type="PANTHER" id="PTHR43108">
    <property type="entry name" value="N-ACETYLGLUCOSAMINE-6-SULFATASE FAMILY MEMBER"/>
    <property type="match status" value="1"/>
</dbReference>
<evidence type="ECO:0000256" key="5">
    <source>
        <dbReference type="ARBA" id="ARBA00008779"/>
    </source>
</evidence>
<gene>
    <name evidence="18" type="ORF">PHAECO_LOCUS12307</name>
</gene>
<comment type="subcellular location">
    <subcellularLocation>
        <location evidence="3">Cell surface</location>
    </subcellularLocation>
    <subcellularLocation>
        <location evidence="2">Endoplasmic reticulum</location>
    </subcellularLocation>
    <subcellularLocation>
        <location evidence="4">Golgi apparatus</location>
        <location evidence="4">Golgi stack</location>
    </subcellularLocation>
</comment>
<dbReference type="SUPFAM" id="SSF53649">
    <property type="entry name" value="Alkaline phosphatase-like"/>
    <property type="match status" value="1"/>
</dbReference>
<dbReference type="Proteomes" id="UP001153737">
    <property type="component" value="Chromosome 9"/>
</dbReference>
<evidence type="ECO:0000256" key="6">
    <source>
        <dbReference type="ARBA" id="ARBA00022723"/>
    </source>
</evidence>
<keyword evidence="13" id="KW-0175">Coiled coil</keyword>
<evidence type="ECO:0000256" key="14">
    <source>
        <dbReference type="SAM" id="MobiDB-lite"/>
    </source>
</evidence>
<evidence type="ECO:0008006" key="20">
    <source>
        <dbReference type="Google" id="ProtNLM"/>
    </source>
</evidence>
<feature type="coiled-coil region" evidence="13">
    <location>
        <begin position="894"/>
        <end position="929"/>
    </location>
</feature>
<dbReference type="OrthoDB" id="96314at2759"/>
<dbReference type="GO" id="GO:0046872">
    <property type="term" value="F:metal ion binding"/>
    <property type="evidence" value="ECO:0007669"/>
    <property type="project" value="UniProtKB-KW"/>
</dbReference>
<keyword evidence="10" id="KW-0106">Calcium</keyword>
<evidence type="ECO:0000256" key="9">
    <source>
        <dbReference type="ARBA" id="ARBA00022824"/>
    </source>
</evidence>
<dbReference type="InterPro" id="IPR000917">
    <property type="entry name" value="Sulfatase_N"/>
</dbReference>
<keyword evidence="6" id="KW-0479">Metal-binding</keyword>
<keyword evidence="11" id="KW-0333">Golgi apparatus</keyword>
<feature type="compositionally biased region" description="Basic residues" evidence="14">
    <location>
        <begin position="774"/>
        <end position="783"/>
    </location>
</feature>
<proteinExistence type="inferred from homology"/>
<evidence type="ECO:0000256" key="15">
    <source>
        <dbReference type="SAM" id="SignalP"/>
    </source>
</evidence>
<feature type="coiled-coil region" evidence="13">
    <location>
        <begin position="689"/>
        <end position="723"/>
    </location>
</feature>
<evidence type="ECO:0000256" key="12">
    <source>
        <dbReference type="ARBA" id="ARBA00023180"/>
    </source>
</evidence>
<feature type="compositionally biased region" description="Acidic residues" evidence="14">
    <location>
        <begin position="468"/>
        <end position="503"/>
    </location>
</feature>
<evidence type="ECO:0000313" key="19">
    <source>
        <dbReference type="Proteomes" id="UP001153737"/>
    </source>
</evidence>
<dbReference type="PANTHER" id="PTHR43108:SF16">
    <property type="entry name" value="EXTRACELLULAR SULFATASE SULF-1 HOMOLOG"/>
    <property type="match status" value="1"/>
</dbReference>
<dbReference type="InterPro" id="IPR024607">
    <property type="entry name" value="Sulfatase_CS"/>
</dbReference>
<evidence type="ECO:0000256" key="11">
    <source>
        <dbReference type="ARBA" id="ARBA00023034"/>
    </source>
</evidence>
<feature type="domain" description="Sulfatase N-terminal" evidence="16">
    <location>
        <begin position="45"/>
        <end position="376"/>
    </location>
</feature>
<sequence length="1065" mass="122768">MASRLLVFLVFCSVNVNCDGLLQRRQRKSQAFSSVTSRVGTHTKPNIILILTDDQDVELGSLAFMPKTLRSIRDHGAEFRHAYVTTPMCCPSRSSLLTGMYVHNHQVYTNNDNCSSTQWQATHETRSFATYLSNAGYRTGYFGKYLNKYNGSYIPPGWREWGGLIMNSKYYNYSINMNGKKIKHGFDYHKDYYSDLIANDSIAFLRHSKKQYQHKPVMLTMSFPAPHGPEDSAPQFSDLFFNVTTHHTPSYDHAPNPDKQWILKFTQGMEPIHKQFTDLLMTKRLQTLQSVDSAVQRVVEELEDLGELHNTYIVFTSDHGYHLGQFGLIKGKGFPFEFDIRVPFLVRGPGVEPGTIVNEIVLNIDLAPTFLDMAGVVPPPHMDGKSVLPLFLNPKRKKLKWPDTFLIEREFPNLDKSRLNRYSAAANQRSPNSGVHSTTTTTIGYDSFNYSTSEMSTEEPLLPRVYDSSEDNVSESISENDEDIEDHTETVEDDELDEEDGDLEEKTNTDNVGLAMTNMDEGDMQLDNRLLPALPARKLERLAIECIREEMKLPCLQGQKWYCVNDGGRWRKHKCKSIDHGPITIPYPSDRAYRKCACFTPNGLIYKKLPEDDNKIHRVTKRERRVRLNQLEHALESFDDQMHGMTVENDTTNNVMAPENNMNSNSISTPACIIQKGKINCSTVIYKDKKTWRRSRHRVENEIQDLKHKLETLKEIRRHLKNTRPQDATPGFNGTELNSFNDLTFQHNRLSVDRSNPANNQNMFRPIPIDHTTRTSRRKKKRPHNLDRKVFRTTTIEPNVKMNRNEEMSSNDTVPSEVTTEPSWTTSSHHRHKHRLLTSSSNYKSSTTPAPSVSTSRPRSVPSTRKPHREDVIPFPRKKIKPDLCHCEIRDPDVSEERDAAREEKRRIREERLKKKLRKQKKKDQLEKECGHEKMNCFHHDNDHWRTAPLWTAGPFYPFELQNRANMLKPEEKSYLHDLLAEMMACRGRTCTSGHHTRSKSSSNVLPLHNVDQPHYKRRKLAEDDLGDVGAQDSHPTAKPDMKGIDKSTMRAALRRVGIRKRRKT</sequence>
<keyword evidence="9" id="KW-0256">Endoplasmic reticulum</keyword>
<dbReference type="InterPro" id="IPR017850">
    <property type="entry name" value="Alkaline_phosphatase_core_sf"/>
</dbReference>
<feature type="compositionally biased region" description="Polar residues" evidence="14">
    <location>
        <begin position="752"/>
        <end position="763"/>
    </location>
</feature>
<protein>
    <recommendedName>
        <fullName evidence="20">Sulfatase</fullName>
    </recommendedName>
</protein>
<evidence type="ECO:0000256" key="8">
    <source>
        <dbReference type="ARBA" id="ARBA00022801"/>
    </source>
</evidence>
<evidence type="ECO:0000256" key="7">
    <source>
        <dbReference type="ARBA" id="ARBA00022729"/>
    </source>
</evidence>
<keyword evidence="8" id="KW-0378">Hydrolase</keyword>
<feature type="region of interest" description="Disordered" evidence="14">
    <location>
        <begin position="991"/>
        <end position="1011"/>
    </location>
</feature>
<dbReference type="Pfam" id="PF00884">
    <property type="entry name" value="Sulfatase"/>
    <property type="match status" value="1"/>
</dbReference>
<accession>A0A9N9X5M5</accession>
<dbReference type="GO" id="GO:0009986">
    <property type="term" value="C:cell surface"/>
    <property type="evidence" value="ECO:0007669"/>
    <property type="project" value="UniProtKB-SubCell"/>
</dbReference>
<keyword evidence="7 15" id="KW-0732">Signal</keyword>
<evidence type="ECO:0000313" key="18">
    <source>
        <dbReference type="EMBL" id="CAG9825368.1"/>
    </source>
</evidence>
<evidence type="ECO:0000256" key="1">
    <source>
        <dbReference type="ARBA" id="ARBA00001913"/>
    </source>
</evidence>
<dbReference type="GO" id="GO:0008449">
    <property type="term" value="F:N-acetylglucosamine-6-sulfatase activity"/>
    <property type="evidence" value="ECO:0007669"/>
    <property type="project" value="TreeGrafter"/>
</dbReference>
<feature type="region of interest" description="Disordered" evidence="14">
    <location>
        <begin position="466"/>
        <end position="506"/>
    </location>
</feature>
<feature type="region of interest" description="Disordered" evidence="14">
    <location>
        <begin position="1027"/>
        <end position="1047"/>
    </location>
</feature>
<evidence type="ECO:0000259" key="16">
    <source>
        <dbReference type="Pfam" id="PF00884"/>
    </source>
</evidence>
<dbReference type="FunFam" id="3.40.720.10:FF:000050">
    <property type="entry name" value="Extracellular sulfatase SULF-1"/>
    <property type="match status" value="1"/>
</dbReference>
<dbReference type="InterPro" id="IPR024609">
    <property type="entry name" value="Extracellular_sulfatase_C"/>
</dbReference>
<dbReference type="CDD" id="cd16147">
    <property type="entry name" value="G6S"/>
    <property type="match status" value="1"/>
</dbReference>
<dbReference type="GO" id="GO:0005539">
    <property type="term" value="F:glycosaminoglycan binding"/>
    <property type="evidence" value="ECO:0007669"/>
    <property type="project" value="TreeGrafter"/>
</dbReference>
<feature type="signal peptide" evidence="15">
    <location>
        <begin position="1"/>
        <end position="18"/>
    </location>
</feature>
<dbReference type="PROSITE" id="PS00523">
    <property type="entry name" value="SULFATASE_1"/>
    <property type="match status" value="1"/>
</dbReference>
<evidence type="ECO:0000256" key="10">
    <source>
        <dbReference type="ARBA" id="ARBA00022837"/>
    </source>
</evidence>
<feature type="compositionally biased region" description="Low complexity" evidence="14">
    <location>
        <begin position="845"/>
        <end position="864"/>
    </location>
</feature>
<organism evidence="18 19">
    <name type="scientific">Phaedon cochleariae</name>
    <name type="common">Mustard beetle</name>
    <dbReference type="NCBI Taxonomy" id="80249"/>
    <lineage>
        <taxon>Eukaryota</taxon>
        <taxon>Metazoa</taxon>
        <taxon>Ecdysozoa</taxon>
        <taxon>Arthropoda</taxon>
        <taxon>Hexapoda</taxon>
        <taxon>Insecta</taxon>
        <taxon>Pterygota</taxon>
        <taxon>Neoptera</taxon>
        <taxon>Endopterygota</taxon>
        <taxon>Coleoptera</taxon>
        <taxon>Polyphaga</taxon>
        <taxon>Cucujiformia</taxon>
        <taxon>Chrysomeloidea</taxon>
        <taxon>Chrysomelidae</taxon>
        <taxon>Chrysomelinae</taxon>
        <taxon>Chrysomelini</taxon>
        <taxon>Phaedon</taxon>
    </lineage>
</organism>
<feature type="compositionally biased region" description="Polar residues" evidence="14">
    <location>
        <begin position="808"/>
        <end position="827"/>
    </location>
</feature>
<evidence type="ECO:0000259" key="17">
    <source>
        <dbReference type="Pfam" id="PF12548"/>
    </source>
</evidence>
<reference evidence="18" key="2">
    <citation type="submission" date="2022-10" db="EMBL/GenBank/DDBJ databases">
        <authorList>
            <consortium name="ENA_rothamsted_submissions"/>
            <consortium name="culmorum"/>
            <person name="King R."/>
        </authorList>
    </citation>
    <scope>NUCLEOTIDE SEQUENCE</scope>
</reference>
<keyword evidence="12" id="KW-0325">Glycoprotein</keyword>
<evidence type="ECO:0000256" key="3">
    <source>
        <dbReference type="ARBA" id="ARBA00004241"/>
    </source>
</evidence>
<feature type="compositionally biased region" description="Polar residues" evidence="14">
    <location>
        <begin position="991"/>
        <end position="1005"/>
    </location>
</feature>
<reference evidence="18" key="1">
    <citation type="submission" date="2022-01" db="EMBL/GenBank/DDBJ databases">
        <authorList>
            <person name="King R."/>
        </authorList>
    </citation>
    <scope>NUCLEOTIDE SEQUENCE</scope>
</reference>